<evidence type="ECO:0000313" key="2">
    <source>
        <dbReference type="Proteomes" id="UP000547879"/>
    </source>
</evidence>
<dbReference type="AlphaFoldDB" id="A0A7W9YBS0"/>
<keyword evidence="2" id="KW-1185">Reference proteome</keyword>
<dbReference type="Proteomes" id="UP000547879">
    <property type="component" value="Unassembled WGS sequence"/>
</dbReference>
<evidence type="ECO:0000313" key="1">
    <source>
        <dbReference type="EMBL" id="MBB6165659.1"/>
    </source>
</evidence>
<sequence>METVVYGFQISPDFDDEFVFAATQERCQEECVQHRNDILTSSDQYGAHNPLGAMAIYRFTLKSLSTNELLTVLNDEHLDLLKNAVVERKLVAVVAE</sequence>
<name>A0A7W9YBS0_9HYPH</name>
<protein>
    <submittedName>
        <fullName evidence="1">Cytochrome b</fullName>
    </submittedName>
</protein>
<accession>A0A7W9YBS0</accession>
<dbReference type="RefSeq" id="WP_183997077.1">
    <property type="nucleotide sequence ID" value="NZ_BMHW01000011.1"/>
</dbReference>
<organism evidence="1 2">
    <name type="scientific">Rhizobium wenxiniae</name>
    <dbReference type="NCBI Taxonomy" id="1737357"/>
    <lineage>
        <taxon>Bacteria</taxon>
        <taxon>Pseudomonadati</taxon>
        <taxon>Pseudomonadota</taxon>
        <taxon>Alphaproteobacteria</taxon>
        <taxon>Hyphomicrobiales</taxon>
        <taxon>Rhizobiaceae</taxon>
        <taxon>Rhizobium/Agrobacterium group</taxon>
        <taxon>Rhizobium</taxon>
    </lineage>
</organism>
<comment type="caution">
    <text evidence="1">The sequence shown here is derived from an EMBL/GenBank/DDBJ whole genome shotgun (WGS) entry which is preliminary data.</text>
</comment>
<gene>
    <name evidence="1" type="ORF">HNQ72_005507</name>
</gene>
<dbReference type="EMBL" id="JACHEG010000010">
    <property type="protein sequence ID" value="MBB6165659.1"/>
    <property type="molecule type" value="Genomic_DNA"/>
</dbReference>
<proteinExistence type="predicted"/>
<reference evidence="1 2" key="1">
    <citation type="submission" date="2020-08" db="EMBL/GenBank/DDBJ databases">
        <title>Genomic Encyclopedia of Type Strains, Phase IV (KMG-IV): sequencing the most valuable type-strain genomes for metagenomic binning, comparative biology and taxonomic classification.</title>
        <authorList>
            <person name="Goeker M."/>
        </authorList>
    </citation>
    <scope>NUCLEOTIDE SEQUENCE [LARGE SCALE GENOMIC DNA]</scope>
    <source>
        <strain evidence="1 2">DSM 100734</strain>
    </source>
</reference>